<dbReference type="GO" id="GO:0000774">
    <property type="term" value="F:adenyl-nucleotide exchange factor activity"/>
    <property type="evidence" value="ECO:0007669"/>
    <property type="project" value="InterPro"/>
</dbReference>
<evidence type="ECO:0000256" key="1">
    <source>
        <dbReference type="ARBA" id="ARBA00009054"/>
    </source>
</evidence>
<dbReference type="PANTHER" id="PTHR21237:SF23">
    <property type="entry name" value="GRPE PROTEIN HOMOLOG, MITOCHONDRIAL"/>
    <property type="match status" value="1"/>
</dbReference>
<reference evidence="6" key="1">
    <citation type="submission" date="2020-02" db="EMBL/GenBank/DDBJ databases">
        <authorList>
            <person name="Meier V. D."/>
        </authorList>
    </citation>
    <scope>NUCLEOTIDE SEQUENCE</scope>
    <source>
        <strain evidence="6">AVDCRST_MAG88</strain>
    </source>
</reference>
<dbReference type="GO" id="GO:0006457">
    <property type="term" value="P:protein folding"/>
    <property type="evidence" value="ECO:0007669"/>
    <property type="project" value="InterPro"/>
</dbReference>
<protein>
    <recommendedName>
        <fullName evidence="3">Protein GrpE</fullName>
    </recommendedName>
    <alternativeName>
        <fullName evidence="3">HSP-70 cofactor</fullName>
    </alternativeName>
</protein>
<evidence type="ECO:0000256" key="4">
    <source>
        <dbReference type="RuleBase" id="RU004478"/>
    </source>
</evidence>
<keyword evidence="3 6" id="KW-0346">Stress response</keyword>
<evidence type="ECO:0000256" key="3">
    <source>
        <dbReference type="HAMAP-Rule" id="MF_01151"/>
    </source>
</evidence>
<dbReference type="Pfam" id="PF01025">
    <property type="entry name" value="GrpE"/>
    <property type="match status" value="1"/>
</dbReference>
<evidence type="ECO:0000256" key="2">
    <source>
        <dbReference type="ARBA" id="ARBA00023186"/>
    </source>
</evidence>
<dbReference type="Gene3D" id="3.90.20.20">
    <property type="match status" value="1"/>
</dbReference>
<dbReference type="InterPro" id="IPR013805">
    <property type="entry name" value="GrpE_CC"/>
</dbReference>
<dbReference type="SUPFAM" id="SSF58014">
    <property type="entry name" value="Coiled-coil domain of nucleotide exchange factor GrpE"/>
    <property type="match status" value="1"/>
</dbReference>
<dbReference type="PRINTS" id="PR00773">
    <property type="entry name" value="GRPEPROTEIN"/>
</dbReference>
<dbReference type="InterPro" id="IPR009012">
    <property type="entry name" value="GrpE_head"/>
</dbReference>
<dbReference type="GO" id="GO:0005737">
    <property type="term" value="C:cytoplasm"/>
    <property type="evidence" value="ECO:0007669"/>
    <property type="project" value="UniProtKB-SubCell"/>
</dbReference>
<evidence type="ECO:0000313" key="6">
    <source>
        <dbReference type="EMBL" id="CAA9569905.1"/>
    </source>
</evidence>
<comment type="function">
    <text evidence="3">Participates actively in the response to hyperosmotic and heat shock by preventing the aggregation of stress-denatured proteins, in association with DnaK and GrpE. It is the nucleotide exchange factor for DnaK and may function as a thermosensor. Unfolded proteins bind initially to DnaJ; upon interaction with the DnaJ-bound protein, DnaK hydrolyzes its bound ATP, resulting in the formation of a stable complex. GrpE releases ADP from DnaK; ATP binding to DnaK triggers the release of the substrate protein, thus completing the reaction cycle. Several rounds of ATP-dependent interactions between DnaJ, DnaK and GrpE are required for fully efficient folding.</text>
</comment>
<dbReference type="Gene3D" id="2.30.22.10">
    <property type="entry name" value="Head domain of nucleotide exchange factor GrpE"/>
    <property type="match status" value="1"/>
</dbReference>
<gene>
    <name evidence="3" type="primary">grpE</name>
    <name evidence="6" type="ORF">AVDCRST_MAG88-2233</name>
</gene>
<evidence type="ECO:0000256" key="5">
    <source>
        <dbReference type="SAM" id="MobiDB-lite"/>
    </source>
</evidence>
<feature type="compositionally biased region" description="Acidic residues" evidence="5">
    <location>
        <begin position="1"/>
        <end position="15"/>
    </location>
</feature>
<dbReference type="SUPFAM" id="SSF51064">
    <property type="entry name" value="Head domain of nucleotide exchange factor GrpE"/>
    <property type="match status" value="1"/>
</dbReference>
<dbReference type="AlphaFoldDB" id="A0A6J4V5A7"/>
<comment type="similarity">
    <text evidence="1 3 4">Belongs to the GrpE family.</text>
</comment>
<dbReference type="GO" id="GO:0051087">
    <property type="term" value="F:protein-folding chaperone binding"/>
    <property type="evidence" value="ECO:0007669"/>
    <property type="project" value="InterPro"/>
</dbReference>
<dbReference type="InterPro" id="IPR000740">
    <property type="entry name" value="GrpE"/>
</dbReference>
<proteinExistence type="inferred from homology"/>
<comment type="subcellular location">
    <subcellularLocation>
        <location evidence="3">Cytoplasm</location>
    </subcellularLocation>
</comment>
<dbReference type="HAMAP" id="MF_01151">
    <property type="entry name" value="GrpE"/>
    <property type="match status" value="1"/>
</dbReference>
<dbReference type="CDD" id="cd00446">
    <property type="entry name" value="GrpE"/>
    <property type="match status" value="1"/>
</dbReference>
<dbReference type="GO" id="GO:0042803">
    <property type="term" value="F:protein homodimerization activity"/>
    <property type="evidence" value="ECO:0007669"/>
    <property type="project" value="InterPro"/>
</dbReference>
<dbReference type="PANTHER" id="PTHR21237">
    <property type="entry name" value="GRPE PROTEIN"/>
    <property type="match status" value="1"/>
</dbReference>
<name>A0A6J4V5A7_9BACT</name>
<keyword evidence="2 3" id="KW-0143">Chaperone</keyword>
<accession>A0A6J4V5A7</accession>
<dbReference type="EMBL" id="CADCWM010000574">
    <property type="protein sequence ID" value="CAA9569905.1"/>
    <property type="molecule type" value="Genomic_DNA"/>
</dbReference>
<dbReference type="GO" id="GO:0051082">
    <property type="term" value="F:unfolded protein binding"/>
    <property type="evidence" value="ECO:0007669"/>
    <property type="project" value="TreeGrafter"/>
</dbReference>
<keyword evidence="3" id="KW-0963">Cytoplasm</keyword>
<comment type="subunit">
    <text evidence="3">Homodimer.</text>
</comment>
<organism evidence="6">
    <name type="scientific">uncultured Thermomicrobiales bacterium</name>
    <dbReference type="NCBI Taxonomy" id="1645740"/>
    <lineage>
        <taxon>Bacteria</taxon>
        <taxon>Pseudomonadati</taxon>
        <taxon>Thermomicrobiota</taxon>
        <taxon>Thermomicrobia</taxon>
        <taxon>Thermomicrobiales</taxon>
        <taxon>environmental samples</taxon>
    </lineage>
</organism>
<sequence>MPEELERDDHQDTEDVGNTTTNGSGLHGAVPGEGVDGVGDELGRARAQAADFEDRWKRATAEFINYKRRTEQERGDLLRGANGALILELLPVLDDLERALAHVPDEQAESEWVKGTRLVERKFRTILERQGVTAIEALGQPFDPALHEAVGGSGAVVAQEYQRGYRLNGRTLRPAMVVVGEATPAGAGTATGGDLQA</sequence>
<feature type="region of interest" description="Disordered" evidence="5">
    <location>
        <begin position="1"/>
        <end position="40"/>
    </location>
</feature>